<evidence type="ECO:0000313" key="2">
    <source>
        <dbReference type="Proteomes" id="UP001189624"/>
    </source>
</evidence>
<reference evidence="1" key="1">
    <citation type="submission" date="2023-10" db="EMBL/GenBank/DDBJ databases">
        <authorList>
            <person name="Domelevo Entfellner J.-B."/>
        </authorList>
    </citation>
    <scope>NUCLEOTIDE SEQUENCE</scope>
</reference>
<keyword evidence="2" id="KW-1185">Reference proteome</keyword>
<name>A0AA86S011_9FABA</name>
<organism evidence="1 2">
    <name type="scientific">Sphenostylis stenocarpa</name>
    <dbReference type="NCBI Taxonomy" id="92480"/>
    <lineage>
        <taxon>Eukaryota</taxon>
        <taxon>Viridiplantae</taxon>
        <taxon>Streptophyta</taxon>
        <taxon>Embryophyta</taxon>
        <taxon>Tracheophyta</taxon>
        <taxon>Spermatophyta</taxon>
        <taxon>Magnoliopsida</taxon>
        <taxon>eudicotyledons</taxon>
        <taxon>Gunneridae</taxon>
        <taxon>Pentapetalae</taxon>
        <taxon>rosids</taxon>
        <taxon>fabids</taxon>
        <taxon>Fabales</taxon>
        <taxon>Fabaceae</taxon>
        <taxon>Papilionoideae</taxon>
        <taxon>50 kb inversion clade</taxon>
        <taxon>NPAAA clade</taxon>
        <taxon>indigoferoid/millettioid clade</taxon>
        <taxon>Phaseoleae</taxon>
        <taxon>Sphenostylis</taxon>
    </lineage>
</organism>
<gene>
    <name evidence="1" type="ORF">AYBTSS11_LOCUS4170</name>
</gene>
<dbReference type="Proteomes" id="UP001189624">
    <property type="component" value="Chromosome 2"/>
</dbReference>
<dbReference type="Gramene" id="rna-AYBTSS11_LOCUS4170">
    <property type="protein sequence ID" value="CAJ1928068.1"/>
    <property type="gene ID" value="gene-AYBTSS11_LOCUS4170"/>
</dbReference>
<dbReference type="AlphaFoldDB" id="A0AA86S011"/>
<protein>
    <submittedName>
        <fullName evidence="1">Uncharacterized protein</fullName>
    </submittedName>
</protein>
<sequence length="113" mass="13209">MVPCIENGTWKGPPLLLLLFADYILIVCCAFEEQIKLVKPNLDEFSWWRPLRAKLFAIKLGLLLHPWNMDFRKASMESDCLDAISAIHERQQRRDVCPRHKDIIKDISSRSML</sequence>
<dbReference type="EMBL" id="OY731399">
    <property type="protein sequence ID" value="CAJ1928068.1"/>
    <property type="molecule type" value="Genomic_DNA"/>
</dbReference>
<proteinExistence type="predicted"/>
<evidence type="ECO:0000313" key="1">
    <source>
        <dbReference type="EMBL" id="CAJ1928068.1"/>
    </source>
</evidence>
<accession>A0AA86S011</accession>